<feature type="domain" description="Thiamine phosphate synthase/TenI" evidence="20">
    <location>
        <begin position="21"/>
        <end position="212"/>
    </location>
</feature>
<comment type="caution">
    <text evidence="23">The sequence shown here is derived from an EMBL/GenBank/DDBJ whole genome shotgun (WGS) entry which is preliminary data.</text>
</comment>
<dbReference type="NCBIfam" id="TIGR00097">
    <property type="entry name" value="HMP-P_kinase"/>
    <property type="match status" value="1"/>
</dbReference>
<comment type="catalytic activity">
    <reaction evidence="16 18">
        <text>2-(2-carboxy-4-methylthiazol-5-yl)ethyl phosphate + 4-amino-2-methyl-5-(diphosphooxymethyl)pyrimidine + 2 H(+) = thiamine phosphate + CO2 + diphosphate</text>
        <dbReference type="Rhea" id="RHEA:47848"/>
        <dbReference type="ChEBI" id="CHEBI:15378"/>
        <dbReference type="ChEBI" id="CHEBI:16526"/>
        <dbReference type="ChEBI" id="CHEBI:33019"/>
        <dbReference type="ChEBI" id="CHEBI:37575"/>
        <dbReference type="ChEBI" id="CHEBI:57841"/>
        <dbReference type="ChEBI" id="CHEBI:62890"/>
        <dbReference type="EC" id="2.5.1.3"/>
    </reaction>
</comment>
<comment type="function">
    <text evidence="3 18">Condenses 4-methyl-5-(beta-hydroxyethyl)thiazole monophosphate (THZ-P) and 2-methyl-4-amino-5-hydroxymethyl pyrimidine pyrophosphate (HMP-PP) to form thiamine monophosphate (TMP).</text>
</comment>
<dbReference type="CDD" id="cd00564">
    <property type="entry name" value="TMP_TenI"/>
    <property type="match status" value="1"/>
</dbReference>
<dbReference type="CDD" id="cd01169">
    <property type="entry name" value="HMPP_kinase"/>
    <property type="match status" value="1"/>
</dbReference>
<keyword evidence="10" id="KW-0418">Kinase</keyword>
<dbReference type="InterPro" id="IPR016084">
    <property type="entry name" value="Haem_Oase-like_multi-hlx"/>
</dbReference>
<comment type="cofactor">
    <cofactor evidence="18">
        <name>Mg(2+)</name>
        <dbReference type="ChEBI" id="CHEBI:18420"/>
    </cofactor>
    <text evidence="18">Binds 1 Mg(2+) ion per subunit.</text>
</comment>
<dbReference type="Gene3D" id="3.20.20.70">
    <property type="entry name" value="Aldolase class I"/>
    <property type="match status" value="1"/>
</dbReference>
<evidence type="ECO:0000256" key="10">
    <source>
        <dbReference type="ARBA" id="ARBA00022777"/>
    </source>
</evidence>
<dbReference type="InterPro" id="IPR013785">
    <property type="entry name" value="Aldolase_TIM"/>
</dbReference>
<evidence type="ECO:0000256" key="4">
    <source>
        <dbReference type="ARBA" id="ARBA00003848"/>
    </source>
</evidence>
<comment type="pathway">
    <text evidence="6 18">Cofactor biosynthesis; thiamine diphosphate biosynthesis; thiamine phosphate from 4-amino-2-methyl-5-diphosphomethylpyrimidine and 4-methyl-5-(2-phosphoethyl)-thiazole: step 1/1.</text>
</comment>
<dbReference type="Gene3D" id="3.40.1190.20">
    <property type="match status" value="1"/>
</dbReference>
<feature type="binding site" evidence="18">
    <location>
        <position position="133"/>
    </location>
    <ligand>
        <name>4-amino-2-methyl-5-(diphosphooxymethyl)pyrimidine</name>
        <dbReference type="ChEBI" id="CHEBI:57841"/>
    </ligand>
</feature>
<dbReference type="GO" id="GO:0008972">
    <property type="term" value="F:phosphomethylpyrimidine kinase activity"/>
    <property type="evidence" value="ECO:0007669"/>
    <property type="project" value="UniProtKB-EC"/>
</dbReference>
<dbReference type="HAMAP" id="MF_00097">
    <property type="entry name" value="TMP_synthase"/>
    <property type="match status" value="1"/>
</dbReference>
<dbReference type="Pfam" id="PF02581">
    <property type="entry name" value="TMP-TENI"/>
    <property type="match status" value="1"/>
</dbReference>
<name>A0A4Q2EGA7_9ACTN</name>
<dbReference type="GO" id="GO:0005524">
    <property type="term" value="F:ATP binding"/>
    <property type="evidence" value="ECO:0007669"/>
    <property type="project" value="UniProtKB-KW"/>
</dbReference>
<evidence type="ECO:0000256" key="6">
    <source>
        <dbReference type="ARBA" id="ARBA00005165"/>
    </source>
</evidence>
<feature type="binding site" evidence="18">
    <location>
        <begin position="158"/>
        <end position="160"/>
    </location>
    <ligand>
        <name>2-[(2R,5Z)-2-carboxy-4-methylthiazol-5(2H)-ylidene]ethyl phosphate</name>
        <dbReference type="ChEBI" id="CHEBI:62899"/>
    </ligand>
</feature>
<dbReference type="Gene3D" id="1.20.910.10">
    <property type="entry name" value="Heme oxygenase-like"/>
    <property type="match status" value="1"/>
</dbReference>
<keyword evidence="7 18" id="KW-0808">Transferase</keyword>
<dbReference type="GO" id="GO:0009228">
    <property type="term" value="P:thiamine biosynthetic process"/>
    <property type="evidence" value="ECO:0007669"/>
    <property type="project" value="UniProtKB-KW"/>
</dbReference>
<comment type="pathway">
    <text evidence="5">Cofactor biosynthesis; thiamine diphosphate biosynthesis; 4-amino-2-methyl-5-diphosphomethylpyrimidine from 5-amino-1-(5-phospho-D-ribosyl)imidazole: step 3/3.</text>
</comment>
<keyword evidence="8 18" id="KW-0479">Metal-binding</keyword>
<dbReference type="InterPro" id="IPR004399">
    <property type="entry name" value="HMP/HMP-P_kinase_dom"/>
</dbReference>
<dbReference type="InterPro" id="IPR034291">
    <property type="entry name" value="TMP_synthase"/>
</dbReference>
<protein>
    <recommendedName>
        <fullName evidence="18">Thiamine-phosphate synthase</fullName>
        <shortName evidence="18">TP synthase</shortName>
        <shortName evidence="18">TPS</shortName>
        <ecNumber evidence="18">2.5.1.3</ecNumber>
    </recommendedName>
    <alternativeName>
        <fullName evidence="18">Thiamine-phosphate pyrophosphorylase</fullName>
        <shortName evidence="18">TMP pyrophosphorylase</shortName>
        <shortName evidence="18">TMP-PPase</shortName>
    </alternativeName>
</protein>
<dbReference type="SUPFAM" id="SSF53613">
    <property type="entry name" value="Ribokinase-like"/>
    <property type="match status" value="1"/>
</dbReference>
<dbReference type="Proteomes" id="UP000290624">
    <property type="component" value="Unassembled WGS sequence"/>
</dbReference>
<organism evidence="23 24">
    <name type="scientific">Propioniciclava flava</name>
    <dbReference type="NCBI Taxonomy" id="2072026"/>
    <lineage>
        <taxon>Bacteria</taxon>
        <taxon>Bacillati</taxon>
        <taxon>Actinomycetota</taxon>
        <taxon>Actinomycetes</taxon>
        <taxon>Propionibacteriales</taxon>
        <taxon>Propionibacteriaceae</taxon>
        <taxon>Propioniciclava</taxon>
    </lineage>
</organism>
<dbReference type="NCBIfam" id="NF007070">
    <property type="entry name" value="PRK09517.1"/>
    <property type="match status" value="1"/>
</dbReference>
<sequence>MSGAKQDPVADQPRDADRWAVYLVTDANQCAASGRSVPDTVSAAVAAGVRAIQVRAKDAHGGGFLEEVLAVADALAATPGGQDTALIVNDRIDVALAARAAGARVDGVHVGQSDLPAGRVREMLWPGAILGVSVGEPAEAAAAAPHADYLGVGPVVDTATKPDARASLGLGGVAAVCAASPLPCVAIGGIDVAATPRLRAVGAAGVAIVSGICAHPDPGAASTAYLDAWRSAKNRPPSARAEGRSMPASARPHLRLPRVLSIAGTDPTGGAGTAADLKSITAAGGYGMAVVTSLVAQNTRGVRGVHLPPIAFLNEQLAAVSDDVELDAVKTGMLATADIIAAVGAWLDAHAPAVLVVDPVMVATSGDRLLDADAEAAMRAFCRRATVITPNTDELAVLTHQRPATTQAEAIAQARGWAQETGTAVVVKTGHLHGPSAANLWVGPHGETHRVDAPRIETTATHGTGCSLASALATRLGSGESPAEALGWATRWLSEAIANGADQRVGSGHGPVDHAHRARRLQRAADPRPWTEADAVPRQWHHPDDVAPGLTPDAAACPPAGPWTSALWRAAAPVRARIAASSFVTGLLRGTLDQESFAFYLSQDAAYLTGYARALAALAVRAPSAAQAALWASASAHCELGEAELHRTWLAAHSEPLDVRSGPITDGYVWFLIGHGLASPYVVGVAAALPCMWLYAQTGADAGAVPHDHPYGAWIATYQDPEALAATTDALGVVEDALERASALERADAARAFLTACRHEAEFFDQATRRG</sequence>
<dbReference type="Pfam" id="PF08543">
    <property type="entry name" value="Phos_pyr_kin"/>
    <property type="match status" value="1"/>
</dbReference>
<evidence type="ECO:0000256" key="2">
    <source>
        <dbReference type="ARBA" id="ARBA00000565"/>
    </source>
</evidence>
<evidence type="ECO:0000313" key="23">
    <source>
        <dbReference type="EMBL" id="RXW32590.1"/>
    </source>
</evidence>
<comment type="catalytic activity">
    <reaction evidence="17 18">
        <text>2-[(2R,5Z)-2-carboxy-4-methylthiazol-5(2H)-ylidene]ethyl phosphate + 4-amino-2-methyl-5-(diphosphooxymethyl)pyrimidine + 2 H(+) = thiamine phosphate + CO2 + diphosphate</text>
        <dbReference type="Rhea" id="RHEA:47844"/>
        <dbReference type="ChEBI" id="CHEBI:15378"/>
        <dbReference type="ChEBI" id="CHEBI:16526"/>
        <dbReference type="ChEBI" id="CHEBI:33019"/>
        <dbReference type="ChEBI" id="CHEBI:37575"/>
        <dbReference type="ChEBI" id="CHEBI:57841"/>
        <dbReference type="ChEBI" id="CHEBI:62899"/>
        <dbReference type="EC" id="2.5.1.3"/>
    </reaction>
</comment>
<dbReference type="PANTHER" id="PTHR20858">
    <property type="entry name" value="PHOSPHOMETHYLPYRIMIDINE KINASE"/>
    <property type="match status" value="1"/>
</dbReference>
<dbReference type="FunFam" id="3.40.1190.20:FF:000003">
    <property type="entry name" value="Phosphomethylpyrimidine kinase ThiD"/>
    <property type="match status" value="1"/>
</dbReference>
<evidence type="ECO:0000256" key="14">
    <source>
        <dbReference type="ARBA" id="ARBA00023268"/>
    </source>
</evidence>
<dbReference type="InterPro" id="IPR013749">
    <property type="entry name" value="PM/HMP-P_kinase-1"/>
</dbReference>
<dbReference type="EMBL" id="PPCV01000003">
    <property type="protein sequence ID" value="RXW32590.1"/>
    <property type="molecule type" value="Genomic_DNA"/>
</dbReference>
<evidence type="ECO:0000256" key="18">
    <source>
        <dbReference type="HAMAP-Rule" id="MF_00097"/>
    </source>
</evidence>
<evidence type="ECO:0000259" key="21">
    <source>
        <dbReference type="Pfam" id="PF03070"/>
    </source>
</evidence>
<dbReference type="InterPro" id="IPR022998">
    <property type="entry name" value="ThiamineP_synth_TenI"/>
</dbReference>
<dbReference type="OrthoDB" id="34166at2"/>
<evidence type="ECO:0000256" key="12">
    <source>
        <dbReference type="ARBA" id="ARBA00022842"/>
    </source>
</evidence>
<evidence type="ECO:0000256" key="13">
    <source>
        <dbReference type="ARBA" id="ARBA00022977"/>
    </source>
</evidence>
<feature type="domain" description="Thiaminase-2/PQQC" evidence="21">
    <location>
        <begin position="582"/>
        <end position="768"/>
    </location>
</feature>
<dbReference type="NCBIfam" id="TIGR00693">
    <property type="entry name" value="thiE"/>
    <property type="match status" value="1"/>
</dbReference>
<feature type="binding site" evidence="18">
    <location>
        <position position="89"/>
    </location>
    <ligand>
        <name>4-amino-2-methyl-5-(diphosphooxymethyl)pyrimidine</name>
        <dbReference type="ChEBI" id="CHEBI:57841"/>
    </ligand>
</feature>
<evidence type="ECO:0000259" key="22">
    <source>
        <dbReference type="Pfam" id="PF08543"/>
    </source>
</evidence>
<dbReference type="AlphaFoldDB" id="A0A4Q2EGA7"/>
<feature type="binding site" evidence="18">
    <location>
        <position position="161"/>
    </location>
    <ligand>
        <name>4-amino-2-methyl-5-(diphosphooxymethyl)pyrimidine</name>
        <dbReference type="ChEBI" id="CHEBI:57841"/>
    </ligand>
</feature>
<dbReference type="UniPathway" id="UPA00060">
    <property type="reaction ID" value="UER00138"/>
</dbReference>
<evidence type="ECO:0000256" key="9">
    <source>
        <dbReference type="ARBA" id="ARBA00022741"/>
    </source>
</evidence>
<feature type="region of interest" description="Disordered" evidence="19">
    <location>
        <begin position="504"/>
        <end position="531"/>
    </location>
</feature>
<comment type="similarity">
    <text evidence="18">Belongs to the thiamine-phosphate synthase family.</text>
</comment>
<dbReference type="GO" id="GO:0004789">
    <property type="term" value="F:thiamine-phosphate diphosphorylase activity"/>
    <property type="evidence" value="ECO:0007669"/>
    <property type="project" value="UniProtKB-UniRule"/>
</dbReference>
<keyword evidence="13 18" id="KW-0784">Thiamine biosynthesis</keyword>
<gene>
    <name evidence="18" type="primary">thiE</name>
    <name evidence="23" type="ORF">C1706_05355</name>
</gene>
<feature type="binding site" evidence="18">
    <location>
        <position position="90"/>
    </location>
    <ligand>
        <name>Mg(2+)</name>
        <dbReference type="ChEBI" id="CHEBI:18420"/>
    </ligand>
</feature>
<dbReference type="InterPro" id="IPR036206">
    <property type="entry name" value="ThiamineP_synth_sf"/>
</dbReference>
<keyword evidence="24" id="KW-1185">Reference proteome</keyword>
<dbReference type="RefSeq" id="WP_129458200.1">
    <property type="nucleotide sequence ID" value="NZ_PPCV01000003.1"/>
</dbReference>
<evidence type="ECO:0000256" key="16">
    <source>
        <dbReference type="ARBA" id="ARBA00047851"/>
    </source>
</evidence>
<dbReference type="SUPFAM" id="SSF51391">
    <property type="entry name" value="Thiamin phosphate synthase"/>
    <property type="match status" value="1"/>
</dbReference>
<feature type="binding site" evidence="18">
    <location>
        <begin position="53"/>
        <end position="57"/>
    </location>
    <ligand>
        <name>4-amino-2-methyl-5-(diphosphooxymethyl)pyrimidine</name>
        <dbReference type="ChEBI" id="CHEBI:57841"/>
    </ligand>
</feature>
<reference evidence="23 24" key="1">
    <citation type="submission" date="2018-01" db="EMBL/GenBank/DDBJ databases">
        <title>Lactibacter flavus gen. nov., sp. nov., a novel bacterium of the family Propionibacteriaceae isolated from raw milk and dairy products.</title>
        <authorList>
            <person name="Wenning M."/>
            <person name="Breitenwieser F."/>
            <person name="Huptas C."/>
            <person name="von Neubeck M."/>
            <person name="Busse H.-J."/>
            <person name="Scherer S."/>
        </authorList>
    </citation>
    <scope>NUCLEOTIDE SEQUENCE [LARGE SCALE GENOMIC DNA]</scope>
    <source>
        <strain evidence="23 24">VG341</strain>
    </source>
</reference>
<keyword evidence="12 18" id="KW-0460">Magnesium</keyword>
<comment type="catalytic activity">
    <reaction evidence="2">
        <text>4-amino-2-methyl-5-(phosphooxymethyl)pyrimidine + ATP = 4-amino-2-methyl-5-(diphosphooxymethyl)pyrimidine + ADP</text>
        <dbReference type="Rhea" id="RHEA:19893"/>
        <dbReference type="ChEBI" id="CHEBI:30616"/>
        <dbReference type="ChEBI" id="CHEBI:57841"/>
        <dbReference type="ChEBI" id="CHEBI:58354"/>
        <dbReference type="ChEBI" id="CHEBI:456216"/>
        <dbReference type="EC" id="2.7.4.7"/>
    </reaction>
</comment>
<feature type="binding site" evidence="18">
    <location>
        <position position="114"/>
    </location>
    <ligand>
        <name>Mg(2+)</name>
        <dbReference type="ChEBI" id="CHEBI:18420"/>
    </ligand>
</feature>
<evidence type="ECO:0000256" key="11">
    <source>
        <dbReference type="ARBA" id="ARBA00022840"/>
    </source>
</evidence>
<evidence type="ECO:0000256" key="17">
    <source>
        <dbReference type="ARBA" id="ARBA00047883"/>
    </source>
</evidence>
<dbReference type="CDD" id="cd19365">
    <property type="entry name" value="TenA_C-like"/>
    <property type="match status" value="1"/>
</dbReference>
<comment type="catalytic activity">
    <reaction evidence="15 18">
        <text>4-methyl-5-(2-phosphooxyethyl)-thiazole + 4-amino-2-methyl-5-(diphosphooxymethyl)pyrimidine + H(+) = thiamine phosphate + diphosphate</text>
        <dbReference type="Rhea" id="RHEA:22328"/>
        <dbReference type="ChEBI" id="CHEBI:15378"/>
        <dbReference type="ChEBI" id="CHEBI:33019"/>
        <dbReference type="ChEBI" id="CHEBI:37575"/>
        <dbReference type="ChEBI" id="CHEBI:57841"/>
        <dbReference type="ChEBI" id="CHEBI:58296"/>
        <dbReference type="EC" id="2.5.1.3"/>
    </reaction>
</comment>
<evidence type="ECO:0000256" key="19">
    <source>
        <dbReference type="SAM" id="MobiDB-lite"/>
    </source>
</evidence>
<feature type="domain" description="Pyridoxamine kinase/Phosphomethylpyrimidine kinase" evidence="22">
    <location>
        <begin position="266"/>
        <end position="513"/>
    </location>
</feature>
<comment type="function">
    <text evidence="4">Catalyzes the phosphorylation of hydroxymethylpyrimidine phosphate (HMP-P) to HMP-PP, and of HMP to HMP-P.</text>
</comment>
<keyword evidence="14" id="KW-0511">Multifunctional enzyme</keyword>
<dbReference type="EC" id="2.5.1.3" evidence="18"/>
<evidence type="ECO:0000256" key="7">
    <source>
        <dbReference type="ARBA" id="ARBA00022679"/>
    </source>
</evidence>
<dbReference type="GO" id="GO:0009229">
    <property type="term" value="P:thiamine diphosphate biosynthetic process"/>
    <property type="evidence" value="ECO:0007669"/>
    <property type="project" value="UniProtKB-UniRule"/>
</dbReference>
<feature type="binding site" evidence="18">
    <location>
        <position position="189"/>
    </location>
    <ligand>
        <name>2-[(2R,5Z)-2-carboxy-4-methylthiazol-5(2H)-ylidene]ethyl phosphate</name>
        <dbReference type="ChEBI" id="CHEBI:62899"/>
    </ligand>
</feature>
<dbReference type="GO" id="GO:0008902">
    <property type="term" value="F:hydroxymethylpyrimidine kinase activity"/>
    <property type="evidence" value="ECO:0007669"/>
    <property type="project" value="UniProtKB-EC"/>
</dbReference>
<evidence type="ECO:0000256" key="5">
    <source>
        <dbReference type="ARBA" id="ARBA00004769"/>
    </source>
</evidence>
<dbReference type="InterPro" id="IPR029056">
    <property type="entry name" value="Ribokinase-like"/>
</dbReference>
<dbReference type="GO" id="GO:0005829">
    <property type="term" value="C:cytosol"/>
    <property type="evidence" value="ECO:0007669"/>
    <property type="project" value="TreeGrafter"/>
</dbReference>
<dbReference type="NCBIfam" id="NF011301">
    <property type="entry name" value="PRK14713.1"/>
    <property type="match status" value="1"/>
</dbReference>
<evidence type="ECO:0000259" key="20">
    <source>
        <dbReference type="Pfam" id="PF02581"/>
    </source>
</evidence>
<dbReference type="Pfam" id="PF03070">
    <property type="entry name" value="TENA_THI-4"/>
    <property type="match status" value="1"/>
</dbReference>
<evidence type="ECO:0000256" key="15">
    <source>
        <dbReference type="ARBA" id="ARBA00047334"/>
    </source>
</evidence>
<accession>A0A4Q2EGA7</accession>
<evidence type="ECO:0000256" key="3">
    <source>
        <dbReference type="ARBA" id="ARBA00003814"/>
    </source>
</evidence>
<evidence type="ECO:0000256" key="8">
    <source>
        <dbReference type="ARBA" id="ARBA00022723"/>
    </source>
</evidence>
<dbReference type="InterPro" id="IPR004305">
    <property type="entry name" value="Thiaminase-2/PQQC"/>
</dbReference>
<dbReference type="SUPFAM" id="SSF48613">
    <property type="entry name" value="Heme oxygenase-like"/>
    <property type="match status" value="1"/>
</dbReference>
<dbReference type="PANTHER" id="PTHR20858:SF17">
    <property type="entry name" value="HYDROXYMETHYLPYRIMIDINE_PHOSPHOMETHYLPYRIMIDINE KINASE THI20-RELATED"/>
    <property type="match status" value="1"/>
</dbReference>
<evidence type="ECO:0000256" key="1">
    <source>
        <dbReference type="ARBA" id="ARBA00000151"/>
    </source>
</evidence>
<dbReference type="GO" id="GO:0000287">
    <property type="term" value="F:magnesium ion binding"/>
    <property type="evidence" value="ECO:0007669"/>
    <property type="project" value="UniProtKB-UniRule"/>
</dbReference>
<keyword evidence="11" id="KW-0067">ATP-binding</keyword>
<proteinExistence type="inferred from homology"/>
<feature type="binding site" evidence="18">
    <location>
        <begin position="209"/>
        <end position="210"/>
    </location>
    <ligand>
        <name>2-[(2R,5Z)-2-carboxy-4-methylthiazol-5(2H)-ylidene]ethyl phosphate</name>
        <dbReference type="ChEBI" id="CHEBI:62899"/>
    </ligand>
</feature>
<comment type="catalytic activity">
    <reaction evidence="1">
        <text>4-amino-5-hydroxymethyl-2-methylpyrimidine + ATP = 4-amino-2-methyl-5-(phosphooxymethyl)pyrimidine + ADP + H(+)</text>
        <dbReference type="Rhea" id="RHEA:23096"/>
        <dbReference type="ChEBI" id="CHEBI:15378"/>
        <dbReference type="ChEBI" id="CHEBI:16892"/>
        <dbReference type="ChEBI" id="CHEBI:30616"/>
        <dbReference type="ChEBI" id="CHEBI:58354"/>
        <dbReference type="ChEBI" id="CHEBI:456216"/>
        <dbReference type="EC" id="2.7.1.49"/>
    </reaction>
</comment>
<keyword evidence="9" id="KW-0547">Nucleotide-binding</keyword>
<evidence type="ECO:0000313" key="24">
    <source>
        <dbReference type="Proteomes" id="UP000290624"/>
    </source>
</evidence>